<gene>
    <name evidence="2" type="primary">106093842</name>
</gene>
<dbReference type="Proteomes" id="UP000095300">
    <property type="component" value="Unassembled WGS sequence"/>
</dbReference>
<dbReference type="AlphaFoldDB" id="A0A1I8QD01"/>
<evidence type="ECO:0000256" key="1">
    <source>
        <dbReference type="SAM" id="MobiDB-lite"/>
    </source>
</evidence>
<accession>A0A1I8QD01</accession>
<feature type="compositionally biased region" description="Polar residues" evidence="1">
    <location>
        <begin position="1"/>
        <end position="22"/>
    </location>
</feature>
<evidence type="ECO:0000313" key="3">
    <source>
        <dbReference type="Proteomes" id="UP000095300"/>
    </source>
</evidence>
<organism evidence="2 3">
    <name type="scientific">Stomoxys calcitrans</name>
    <name type="common">Stable fly</name>
    <name type="synonym">Conops calcitrans</name>
    <dbReference type="NCBI Taxonomy" id="35570"/>
    <lineage>
        <taxon>Eukaryota</taxon>
        <taxon>Metazoa</taxon>
        <taxon>Ecdysozoa</taxon>
        <taxon>Arthropoda</taxon>
        <taxon>Hexapoda</taxon>
        <taxon>Insecta</taxon>
        <taxon>Pterygota</taxon>
        <taxon>Neoptera</taxon>
        <taxon>Endopterygota</taxon>
        <taxon>Diptera</taxon>
        <taxon>Brachycera</taxon>
        <taxon>Muscomorpha</taxon>
        <taxon>Muscoidea</taxon>
        <taxon>Muscidae</taxon>
        <taxon>Stomoxys</taxon>
    </lineage>
</organism>
<feature type="compositionally biased region" description="Polar residues" evidence="1">
    <location>
        <begin position="48"/>
        <end position="58"/>
    </location>
</feature>
<feature type="region of interest" description="Disordered" evidence="1">
    <location>
        <begin position="1"/>
        <end position="144"/>
    </location>
</feature>
<reference evidence="2" key="1">
    <citation type="submission" date="2020-05" db="UniProtKB">
        <authorList>
            <consortium name="EnsemblMetazoa"/>
        </authorList>
    </citation>
    <scope>IDENTIFICATION</scope>
    <source>
        <strain evidence="2">USDA</strain>
    </source>
</reference>
<keyword evidence="3" id="KW-1185">Reference proteome</keyword>
<protein>
    <submittedName>
        <fullName evidence="2">Uncharacterized protein</fullName>
    </submittedName>
</protein>
<evidence type="ECO:0000313" key="2">
    <source>
        <dbReference type="EnsemblMetazoa" id="SCAU016020-PA"/>
    </source>
</evidence>
<name>A0A1I8QD01_STOCA</name>
<dbReference type="EnsemblMetazoa" id="SCAU016020-RA">
    <property type="protein sequence ID" value="SCAU016020-PA"/>
    <property type="gene ID" value="SCAU016020"/>
</dbReference>
<proteinExistence type="predicted"/>
<feature type="compositionally biased region" description="Acidic residues" evidence="1">
    <location>
        <begin position="85"/>
        <end position="128"/>
    </location>
</feature>
<feature type="compositionally biased region" description="Acidic residues" evidence="1">
    <location>
        <begin position="59"/>
        <end position="73"/>
    </location>
</feature>
<dbReference type="VEuPathDB" id="VectorBase:SCAU016020"/>
<sequence length="163" mass="17815">MSAATCSRVSTKMGPTTNSKVNSVAGDSVPLKLGRQCAGVAKGYGSGRSATTASSESSDPFESDYSEEAEEEEDSKHHSSRGENNYEDIDGDEEENDNEEEDDNDEEEEQDEDDDGNETDDEEDDSTEDNSSVETAKGVRKYSLDDYQIIKTVGKWNMAISLI</sequence>